<evidence type="ECO:0000256" key="5">
    <source>
        <dbReference type="RuleBase" id="RU365090"/>
    </source>
</evidence>
<sequence length="418" mass="42249">MSTHHSDPWRWRELVARELRLAPAVHEVPVREAAGRVLASAVRSPEDVPAVAVSAMDGFAVRRADLLAPAPTRLPVAMDLPARLGAVGALAPGSAARIMTGAPVPAGADLIVEVEATDADPRGAAPAEVVLAPRALPEPLRHVRGPGEEIARGAVLAQAGDRVGAGLIGLACTLGIPGLPVHGAVRVGVVVTGDELVGEPAAAGADHAAGTADEAPGAVRESNGAMLAAALEADGCTVRILRSGDEPAQLEAVLDEAADGADLVLTTGGIGHGAYDVVKELLGPHGRDTSRFSHLALRPGGPQGLGVLRGGVPVVHLPGTPVGALVGLHLFVRPLLPGADAAPRGMLLEDPHGRIARSRARDGLVVEPGRTVHGPDGSTRAVLQDGRRLAPYGRADLLVLGGAGAQTAQADTALVVPL</sequence>
<keyword evidence="5" id="KW-0501">Molybdenum cofactor biosynthesis</keyword>
<protein>
    <recommendedName>
        <fullName evidence="5">Molybdopterin molybdenumtransferase</fullName>
        <ecNumber evidence="5">2.10.1.1</ecNumber>
    </recommendedName>
</protein>
<keyword evidence="5" id="KW-0808">Transferase</keyword>
<dbReference type="InterPro" id="IPR036425">
    <property type="entry name" value="MoaB/Mog-like_dom_sf"/>
</dbReference>
<reference evidence="7 8" key="1">
    <citation type="journal article" date="2009" name="Stand. Genomic Sci.">
        <title>Complete genome sequence of Brachybacterium faecium type strain (Schefferle 6-10).</title>
        <authorList>
            <person name="Lapidus A."/>
            <person name="Pukall R."/>
            <person name="Labuttii K."/>
            <person name="Copeland A."/>
            <person name="Del Rio T.G."/>
            <person name="Nolan M."/>
            <person name="Chen F."/>
            <person name="Lucas S."/>
            <person name="Tice H."/>
            <person name="Cheng J.F."/>
            <person name="Bruce D."/>
            <person name="Goodwin L."/>
            <person name="Pitluck S."/>
            <person name="Rohde M."/>
            <person name="Goker M."/>
            <person name="Pati A."/>
            <person name="Ivanova N."/>
            <person name="Mavrommatis K."/>
            <person name="Chen A."/>
            <person name="Palaniappan K."/>
            <person name="D'haeseleer P."/>
            <person name="Chain P."/>
            <person name="Bristow J."/>
            <person name="Eisen J.A."/>
            <person name="Markowitz V."/>
            <person name="Hugenholtz P."/>
            <person name="Kyrpides N.C."/>
            <person name="Klenk H.P."/>
        </authorList>
    </citation>
    <scope>NUCLEOTIDE SEQUENCE [LARGE SCALE GENOMIC DNA]</scope>
    <source>
        <strain evidence="8">ATCC 43885 / DSM 4810 / JCM 11609 / LMG 19847 / NBRC 14762 / NCIMB 9860 / 6-10</strain>
    </source>
</reference>
<evidence type="ECO:0000256" key="2">
    <source>
        <dbReference type="ARBA" id="ARBA00010763"/>
    </source>
</evidence>
<dbReference type="GO" id="GO:0005829">
    <property type="term" value="C:cytosol"/>
    <property type="evidence" value="ECO:0007669"/>
    <property type="project" value="TreeGrafter"/>
</dbReference>
<name>C7MAE9_BRAFD</name>
<dbReference type="KEGG" id="bfa:Bfae_08530"/>
<dbReference type="Gene3D" id="2.170.190.11">
    <property type="entry name" value="Molybdopterin biosynthesis moea protein, domain 3"/>
    <property type="match status" value="1"/>
</dbReference>
<dbReference type="InterPro" id="IPR036135">
    <property type="entry name" value="MoeA_linker/N_sf"/>
</dbReference>
<dbReference type="OrthoDB" id="9804758at2"/>
<keyword evidence="8" id="KW-1185">Reference proteome</keyword>
<dbReference type="InterPro" id="IPR038987">
    <property type="entry name" value="MoeA-like"/>
</dbReference>
<comment type="cofactor">
    <cofactor evidence="5">
        <name>Mg(2+)</name>
        <dbReference type="ChEBI" id="CHEBI:18420"/>
    </cofactor>
</comment>
<dbReference type="Proteomes" id="UP000001919">
    <property type="component" value="Chromosome"/>
</dbReference>
<dbReference type="PANTHER" id="PTHR10192">
    <property type="entry name" value="MOLYBDOPTERIN BIOSYNTHESIS PROTEIN"/>
    <property type="match status" value="1"/>
</dbReference>
<dbReference type="Gene3D" id="3.90.105.10">
    <property type="entry name" value="Molybdopterin biosynthesis moea protein, domain 2"/>
    <property type="match status" value="1"/>
</dbReference>
<keyword evidence="3 5" id="KW-0500">Molybdenum</keyword>
<dbReference type="UniPathway" id="UPA00344"/>
<proteinExistence type="inferred from homology"/>
<dbReference type="SUPFAM" id="SSF53218">
    <property type="entry name" value="Molybdenum cofactor biosynthesis proteins"/>
    <property type="match status" value="1"/>
</dbReference>
<dbReference type="CDD" id="cd00887">
    <property type="entry name" value="MoeA"/>
    <property type="match status" value="1"/>
</dbReference>
<dbReference type="Pfam" id="PF00994">
    <property type="entry name" value="MoCF_biosynth"/>
    <property type="match status" value="1"/>
</dbReference>
<gene>
    <name evidence="7" type="ordered locus">Bfae_08530</name>
</gene>
<keyword evidence="5" id="KW-0479">Metal-binding</keyword>
<keyword evidence="5" id="KW-0460">Magnesium</keyword>
<comment type="catalytic activity">
    <reaction evidence="4">
        <text>adenylyl-molybdopterin + molybdate = Mo-molybdopterin + AMP + H(+)</text>
        <dbReference type="Rhea" id="RHEA:35047"/>
        <dbReference type="ChEBI" id="CHEBI:15378"/>
        <dbReference type="ChEBI" id="CHEBI:36264"/>
        <dbReference type="ChEBI" id="CHEBI:62727"/>
        <dbReference type="ChEBI" id="CHEBI:71302"/>
        <dbReference type="ChEBI" id="CHEBI:456215"/>
        <dbReference type="EC" id="2.10.1.1"/>
    </reaction>
</comment>
<dbReference type="STRING" id="446465.Bfae_08530"/>
<evidence type="ECO:0000256" key="4">
    <source>
        <dbReference type="ARBA" id="ARBA00047317"/>
    </source>
</evidence>
<accession>C7MAE9</accession>
<dbReference type="GO" id="GO:0046872">
    <property type="term" value="F:metal ion binding"/>
    <property type="evidence" value="ECO:0007669"/>
    <property type="project" value="UniProtKB-UniRule"/>
</dbReference>
<dbReference type="InterPro" id="IPR001453">
    <property type="entry name" value="MoaB/Mog_dom"/>
</dbReference>
<feature type="domain" description="MoaB/Mog" evidence="6">
    <location>
        <begin position="188"/>
        <end position="338"/>
    </location>
</feature>
<evidence type="ECO:0000256" key="1">
    <source>
        <dbReference type="ARBA" id="ARBA00002901"/>
    </source>
</evidence>
<dbReference type="PATRIC" id="fig|446465.5.peg.846"/>
<evidence type="ECO:0000256" key="3">
    <source>
        <dbReference type="ARBA" id="ARBA00022505"/>
    </source>
</evidence>
<evidence type="ECO:0000313" key="8">
    <source>
        <dbReference type="Proteomes" id="UP000001919"/>
    </source>
</evidence>
<dbReference type="GO" id="GO:0061599">
    <property type="term" value="F:molybdopterin molybdotransferase activity"/>
    <property type="evidence" value="ECO:0007669"/>
    <property type="project" value="UniProtKB-UniRule"/>
</dbReference>
<dbReference type="SMART" id="SM00852">
    <property type="entry name" value="MoCF_biosynth"/>
    <property type="match status" value="1"/>
</dbReference>
<dbReference type="InterPro" id="IPR005110">
    <property type="entry name" value="MoeA_linker/N"/>
</dbReference>
<dbReference type="AlphaFoldDB" id="C7MAE9"/>
<comment type="function">
    <text evidence="1 5">Catalyzes the insertion of molybdate into adenylated molybdopterin with the concomitant release of AMP.</text>
</comment>
<dbReference type="Gene3D" id="3.40.980.10">
    <property type="entry name" value="MoaB/Mog-like domain"/>
    <property type="match status" value="1"/>
</dbReference>
<comment type="similarity">
    <text evidence="2 5">Belongs to the MoeA family.</text>
</comment>
<dbReference type="HOGENOM" id="CLU_010186_7_0_11"/>
<comment type="pathway">
    <text evidence="5">Cofactor biosynthesis; molybdopterin biosynthesis.</text>
</comment>
<dbReference type="PANTHER" id="PTHR10192:SF5">
    <property type="entry name" value="GEPHYRIN"/>
    <property type="match status" value="1"/>
</dbReference>
<dbReference type="EMBL" id="CP001643">
    <property type="protein sequence ID" value="ACU84707.1"/>
    <property type="molecule type" value="Genomic_DNA"/>
</dbReference>
<dbReference type="SUPFAM" id="SSF63882">
    <property type="entry name" value="MoeA N-terminal region -like"/>
    <property type="match status" value="1"/>
</dbReference>
<dbReference type="GO" id="GO:0006777">
    <property type="term" value="P:Mo-molybdopterin cofactor biosynthetic process"/>
    <property type="evidence" value="ECO:0007669"/>
    <property type="project" value="UniProtKB-UniRule"/>
</dbReference>
<dbReference type="Pfam" id="PF03453">
    <property type="entry name" value="MoeA_N"/>
    <property type="match status" value="1"/>
</dbReference>
<evidence type="ECO:0000313" key="7">
    <source>
        <dbReference type="EMBL" id="ACU84707.1"/>
    </source>
</evidence>
<organism evidence="7 8">
    <name type="scientific">Brachybacterium faecium (strain ATCC 43885 / DSM 4810 / JCM 11609 / LMG 19847 / NBRC 14762 / NCIMB 9860 / 6-10)</name>
    <dbReference type="NCBI Taxonomy" id="446465"/>
    <lineage>
        <taxon>Bacteria</taxon>
        <taxon>Bacillati</taxon>
        <taxon>Actinomycetota</taxon>
        <taxon>Actinomycetes</taxon>
        <taxon>Micrococcales</taxon>
        <taxon>Dermabacteraceae</taxon>
        <taxon>Brachybacterium</taxon>
    </lineage>
</organism>
<dbReference type="NCBIfam" id="TIGR00177">
    <property type="entry name" value="molyb_syn"/>
    <property type="match status" value="1"/>
</dbReference>
<evidence type="ECO:0000259" key="6">
    <source>
        <dbReference type="SMART" id="SM00852"/>
    </source>
</evidence>
<dbReference type="eggNOG" id="COG0303">
    <property type="taxonomic scope" value="Bacteria"/>
</dbReference>
<dbReference type="EC" id="2.10.1.1" evidence="5"/>